<evidence type="ECO:0000259" key="9">
    <source>
        <dbReference type="Pfam" id="PF02836"/>
    </source>
</evidence>
<dbReference type="Pfam" id="PF00703">
    <property type="entry name" value="Glyco_hydro_2"/>
    <property type="match status" value="1"/>
</dbReference>
<dbReference type="SUPFAM" id="SSF49303">
    <property type="entry name" value="beta-Galactosidase/glucuronidase domain"/>
    <property type="match status" value="1"/>
</dbReference>
<comment type="catalytic activity">
    <reaction evidence="1">
        <text>Hydrolysis of terminal, non-reducing beta-D-mannose residues in beta-D-mannosides.</text>
        <dbReference type="EC" id="3.2.1.25"/>
    </reaction>
</comment>
<feature type="domain" description="Beta-mannosidase-like galactose-binding" evidence="10">
    <location>
        <begin position="58"/>
        <end position="214"/>
    </location>
</feature>
<dbReference type="InterPro" id="IPR008979">
    <property type="entry name" value="Galactose-bd-like_sf"/>
</dbReference>
<comment type="caution">
    <text evidence="11">The sequence shown here is derived from an EMBL/GenBank/DDBJ whole genome shotgun (WGS) entry which is preliminary data.</text>
</comment>
<evidence type="ECO:0000256" key="5">
    <source>
        <dbReference type="ARBA" id="ARBA00022801"/>
    </source>
</evidence>
<dbReference type="RefSeq" id="WP_188751867.1">
    <property type="nucleotide sequence ID" value="NZ_BMIK01000010.1"/>
</dbReference>
<dbReference type="Pfam" id="PF02836">
    <property type="entry name" value="Glyco_hydro_2_C"/>
    <property type="match status" value="1"/>
</dbReference>
<accession>A0ABQ1M458</accession>
<comment type="similarity">
    <text evidence="2">Belongs to the glycosyl hydrolase 2 family.</text>
</comment>
<dbReference type="Gene3D" id="3.20.20.80">
    <property type="entry name" value="Glycosidases"/>
    <property type="match status" value="1"/>
</dbReference>
<evidence type="ECO:0000259" key="8">
    <source>
        <dbReference type="Pfam" id="PF00703"/>
    </source>
</evidence>
<dbReference type="InterPro" id="IPR006103">
    <property type="entry name" value="Glyco_hydro_2_cat"/>
</dbReference>
<evidence type="ECO:0000256" key="7">
    <source>
        <dbReference type="SAM" id="SignalP"/>
    </source>
</evidence>
<sequence>MKKYVKLGLAVMLIGMSSLGLRADDTPLNGTWELSFFPQPKRPITSPEELAGVVAAQRIAATVPGNVELDLLKAGLIADPMIGSNVYALRKYEGYQWCYTKTFSTPGVKPGERVRLVFGGIDCLAEIWLNGTHIGSASNMFIEHAYDVTDVLKAGGENTLQVIIRSAVIEAQQYMLGTFSVGNFAATESTYIRKAPHAYGWDIMPRLVSAGLWRDVSLEVINEAHIVNTQWMTSSIDLEAKTARVFVDVQLAIPFEKLDRTQARISLSRGGKVVHEEKVRVTSHAFRGIIELQDVAFWWPRGYGDPALYDANVALEDEEGNVLSEAECRVGIRTVHLDRTEHNDMENDYGRFCFVVNGEPVFARGTNWVPLDALHSRDAALLDDAFQLMVEANCNMVRCWGGNVYEDHRFFDLCDENGIMVWQDFAMGCTFYPQRDDFARMIEEEATAVVTKLRNHPSLVLWAGNNEDDVALRWTLINFNIDPNRDRVSREVLPRVIYEMDPTRPFLPSSPYYSQQVYDEGSHDDLLPENHLWGPRGYYKDAYYTQAKARFVSEIGYHGLPNRSTLEKMFTKDAVNPWLDGKVGLWNDEWMTKAVRPFPDEPKQGGRNDLMTNQVKILFGSVPADLDNFIRASQAVQAEAMKFFVEKWRGDKPERSGIIWWNIRDGWPILSDAVTDYYNSKKLAFHFLKNVQENVCVFINDAKAGKHPLVVVNDTRKDSGGYVTVTDIASGKTLYQGDFTVPANGKSVISELPALQGQGMLLIRCEIDGKPYTNHYLYGEPPFNLDTYYELLGKTNIYAIN</sequence>
<evidence type="ECO:0000256" key="2">
    <source>
        <dbReference type="ARBA" id="ARBA00007401"/>
    </source>
</evidence>
<protein>
    <recommendedName>
        <fullName evidence="3">beta-mannosidase</fullName>
        <ecNumber evidence="3">3.2.1.25</ecNumber>
    </recommendedName>
</protein>
<organism evidence="11 12">
    <name type="scientific">Parapedobacter defluvii</name>
    <dbReference type="NCBI Taxonomy" id="2045106"/>
    <lineage>
        <taxon>Bacteria</taxon>
        <taxon>Pseudomonadati</taxon>
        <taxon>Bacteroidota</taxon>
        <taxon>Sphingobacteriia</taxon>
        <taxon>Sphingobacteriales</taxon>
        <taxon>Sphingobacteriaceae</taxon>
        <taxon>Parapedobacter</taxon>
    </lineage>
</organism>
<keyword evidence="6" id="KW-0326">Glycosidase</keyword>
<dbReference type="Gene3D" id="2.60.120.260">
    <property type="entry name" value="Galactose-binding domain-like"/>
    <property type="match status" value="1"/>
</dbReference>
<reference evidence="12" key="1">
    <citation type="journal article" date="2019" name="Int. J. Syst. Evol. Microbiol.">
        <title>The Global Catalogue of Microorganisms (GCM) 10K type strain sequencing project: providing services to taxonomists for standard genome sequencing and annotation.</title>
        <authorList>
            <consortium name="The Broad Institute Genomics Platform"/>
            <consortium name="The Broad Institute Genome Sequencing Center for Infectious Disease"/>
            <person name="Wu L."/>
            <person name="Ma J."/>
        </authorList>
    </citation>
    <scope>NUCLEOTIDE SEQUENCE [LARGE SCALE GENOMIC DNA]</scope>
    <source>
        <strain evidence="12">CGMCC 1.15342</strain>
    </source>
</reference>
<evidence type="ECO:0000313" key="12">
    <source>
        <dbReference type="Proteomes" id="UP000597338"/>
    </source>
</evidence>
<keyword evidence="5" id="KW-0378">Hydrolase</keyword>
<dbReference type="Pfam" id="PF22666">
    <property type="entry name" value="Glyco_hydro_2_N2"/>
    <property type="match status" value="1"/>
</dbReference>
<feature type="domain" description="Glycoside hydrolase family 2 catalytic" evidence="9">
    <location>
        <begin position="354"/>
        <end position="505"/>
    </location>
</feature>
<dbReference type="EMBL" id="BMIK01000010">
    <property type="protein sequence ID" value="GGC34779.1"/>
    <property type="molecule type" value="Genomic_DNA"/>
</dbReference>
<dbReference type="InterPro" id="IPR050887">
    <property type="entry name" value="Beta-mannosidase_GH2"/>
</dbReference>
<feature type="chain" id="PRO_5046219081" description="beta-mannosidase" evidence="7">
    <location>
        <begin position="24"/>
        <end position="801"/>
    </location>
</feature>
<dbReference type="EC" id="3.2.1.25" evidence="3"/>
<evidence type="ECO:0000256" key="6">
    <source>
        <dbReference type="ARBA" id="ARBA00023295"/>
    </source>
</evidence>
<evidence type="ECO:0000313" key="11">
    <source>
        <dbReference type="EMBL" id="GGC34779.1"/>
    </source>
</evidence>
<evidence type="ECO:0000256" key="1">
    <source>
        <dbReference type="ARBA" id="ARBA00000829"/>
    </source>
</evidence>
<feature type="domain" description="Glycoside hydrolase family 2 immunoglobulin-like beta-sandwich" evidence="8">
    <location>
        <begin position="225"/>
        <end position="333"/>
    </location>
</feature>
<dbReference type="Proteomes" id="UP000597338">
    <property type="component" value="Unassembled WGS sequence"/>
</dbReference>
<dbReference type="InterPro" id="IPR054593">
    <property type="entry name" value="Beta-mannosidase-like_N2"/>
</dbReference>
<dbReference type="SUPFAM" id="SSF51445">
    <property type="entry name" value="(Trans)glycosidases"/>
    <property type="match status" value="1"/>
</dbReference>
<proteinExistence type="inferred from homology"/>
<dbReference type="Gene3D" id="2.60.40.10">
    <property type="entry name" value="Immunoglobulins"/>
    <property type="match status" value="1"/>
</dbReference>
<dbReference type="InterPro" id="IPR017853">
    <property type="entry name" value="GH"/>
</dbReference>
<dbReference type="PANTHER" id="PTHR43730:SF1">
    <property type="entry name" value="BETA-MANNOSIDASE"/>
    <property type="match status" value="1"/>
</dbReference>
<evidence type="ECO:0000259" key="10">
    <source>
        <dbReference type="Pfam" id="PF22666"/>
    </source>
</evidence>
<keyword evidence="4 7" id="KW-0732">Signal</keyword>
<evidence type="ECO:0000256" key="3">
    <source>
        <dbReference type="ARBA" id="ARBA00012754"/>
    </source>
</evidence>
<gene>
    <name evidence="11" type="ORF">GCM10011386_28670</name>
</gene>
<dbReference type="InterPro" id="IPR036156">
    <property type="entry name" value="Beta-gal/glucu_dom_sf"/>
</dbReference>
<keyword evidence="12" id="KW-1185">Reference proteome</keyword>
<dbReference type="InterPro" id="IPR006102">
    <property type="entry name" value="Ig-like_GH2"/>
</dbReference>
<dbReference type="InterPro" id="IPR013783">
    <property type="entry name" value="Ig-like_fold"/>
</dbReference>
<dbReference type="SUPFAM" id="SSF49785">
    <property type="entry name" value="Galactose-binding domain-like"/>
    <property type="match status" value="1"/>
</dbReference>
<dbReference type="PANTHER" id="PTHR43730">
    <property type="entry name" value="BETA-MANNOSIDASE"/>
    <property type="match status" value="1"/>
</dbReference>
<evidence type="ECO:0000256" key="4">
    <source>
        <dbReference type="ARBA" id="ARBA00022729"/>
    </source>
</evidence>
<feature type="signal peptide" evidence="7">
    <location>
        <begin position="1"/>
        <end position="23"/>
    </location>
</feature>
<name>A0ABQ1M458_9SPHI</name>